<dbReference type="InterPro" id="IPR008979">
    <property type="entry name" value="Galactose-bd-like_sf"/>
</dbReference>
<dbReference type="Gene3D" id="2.180.10.10">
    <property type="entry name" value="RHS repeat-associated core"/>
    <property type="match status" value="2"/>
</dbReference>
<evidence type="ECO:0000259" key="7">
    <source>
        <dbReference type="Pfam" id="PF24517"/>
    </source>
</evidence>
<dbReference type="Pfam" id="PF20148">
    <property type="entry name" value="DUF6531"/>
    <property type="match status" value="1"/>
</dbReference>
<dbReference type="NCBIfam" id="TIGR01643">
    <property type="entry name" value="YD_repeat_2x"/>
    <property type="match status" value="3"/>
</dbReference>
<evidence type="ECO:0000256" key="2">
    <source>
        <dbReference type="ARBA" id="ARBA00022525"/>
    </source>
</evidence>
<keyword evidence="3" id="KW-0732">Signal</keyword>
<dbReference type="NCBIfam" id="TIGR03696">
    <property type="entry name" value="Rhs_assc_core"/>
    <property type="match status" value="1"/>
</dbReference>
<evidence type="ECO:0000256" key="1">
    <source>
        <dbReference type="ARBA" id="ARBA00004613"/>
    </source>
</evidence>
<dbReference type="InterPro" id="IPR013783">
    <property type="entry name" value="Ig-like_fold"/>
</dbReference>
<evidence type="ECO:0000313" key="9">
    <source>
        <dbReference type="EMBL" id="MFC0560966.1"/>
    </source>
</evidence>
<organism evidence="9 10">
    <name type="scientific">Halalkalibacter alkalisediminis</name>
    <dbReference type="NCBI Taxonomy" id="935616"/>
    <lineage>
        <taxon>Bacteria</taxon>
        <taxon>Bacillati</taxon>
        <taxon>Bacillota</taxon>
        <taxon>Bacilli</taxon>
        <taxon>Bacillales</taxon>
        <taxon>Bacillaceae</taxon>
        <taxon>Halalkalibacter</taxon>
    </lineage>
</organism>
<comment type="subcellular location">
    <subcellularLocation>
        <location evidence="1">Secreted</location>
    </subcellularLocation>
</comment>
<dbReference type="Pfam" id="PF25023">
    <property type="entry name" value="TEN_YD-shell"/>
    <property type="match status" value="1"/>
</dbReference>
<sequence length="2256" mass="253992">MTHLFSKIFIIFVAFTVLFSSIPFTAMVQANDRTLSFDERIGLDDPENELRIQMSDADAEQVISNFTQDIQSKEPVEIIEERTEVSKLFDNMDGTITEEFFLEPVHVQEDDDLVDISSMLVPSEDDESIITTEQTIIDVEFPLDVNDNVVTVKQEDHFLSYEWIEAEGEEGIQQAEIPEVEYEENFLYHRGVFPGIDVRNVLFNTSLKEDIVIYEPTSLSTFRVQVNTNLHGQVEKDGSVTWSSGEEVIFTTPTPFMTDSNIDELSGEPSISYDVKFELEENQEGYLLTLSVDSDWLNDDERVYPVYIDPTTNVGTSADTFVTSAYPTTTNDKFWESSSGYYSLKVGYYDASSGTNFSFVRQDLSHLKGVAISSATFKIYTAHSYYGTTANGVWLDSVNENWSAATATWNNKPSSSNITSTNVHRGQWAEFDVTSTVQSWVDGKKDNYGFKLHTNGNGQTHWKKFYASENSTSKPVLSVTYTLPTPAKPTVTGVNTNDGTDTGYFNLSWSAISGAKSYIVYIYNGNEYEGINVGNVTSWTTRGKKLWPTDEQLFNGRYWLNWDGKGQELPVDPSDTYQVSGGNYPTDTNYRFRIAAVYEVGTSSMSGTTMPYLPLSKPKRPVGAASVNLDDQSGYVHATWEEVQGATGYKVLLYNGTAYEQVADVKVDPKKPNQALQWNSQNKKLWPTATDIANGRYNLRLDGTGTELAKDPSPVYKNSGGSYTTNKNYLIRVKAYNNKHPDSANSDAFSPTIPDLRGPFLGSEPYWPQFITKVGTVNALNGNLSFSETDETFSGRGPSILISRTYNSLAQSKGSFGTGWLFSYDIQLNEQTNGDVILREEDGTEHYYKKSGTTYIPPHGLYLKLEKIDTQFVLTTKSQDKWYFSNGRLVKIEDGTRKENLVTFTYPTNQTVITDASGRKITVNYSNQKISTISDYTNRTWVYSYTGDLLTQVTYPDGQTKTYQYNNGQLTEIWDFKQKKTTITYDTQKRFKSVIDPIGKTTTVSYGTNQATITHPAAPNDGGTSVASSDVIRYSIAGNPTELMTDNGTGKLNLKTTYQYNLHEMVSTKDPRANKEGRPSEQAIYDGNGNVIEYIGANGEQEVAIYNKNDDIISYTDALGETYETAYDGVLEVTTNDPAKTSTMTLYDDFGNVTHSTKELSVAYNLLTNGGFEKDSTTYSGWTVRRGNGDEGTVSLNTTHKKQERSIRLSHKPSATRDKTKLSYISVTQDIDVEENTLYTLSGLIKTENLNGRAFFNIYQMNGTSGVSAPWIDNRYNYLSGTNDWTERQLSFKTKPGVNRIRVYLEIDDEANGSTGGAAYFDNIQLEHGQVSSSYNPVQNSGLENITPNQGSNFESWTRASGTMKGAINDEVVFDGDISLKVVRKMSTDPNFLYYQRIPVNQTTAQPLSVSAMSFAEEVSNSTTTKPNNGYSVRIVPFNDAGEAMTSAYGRFALGTHEWQKAVATVNPAQPIKEVSIQLRFDGDNIGTVWFDSVRLQEGRIINRATYDSLSNYLTRSTDPTGNATNYQYDARGNQTKVTDPKGQATDYTYDLNNQLKTVTLPVYDVKVHYEYDENRNTSEKRVGSKTDENKIYTRTTYLYDDAQQLKEQRWHTGVKQLITSYTYNARGDLQSTTYPSGNKVTTLYDSADRPTGVTHQKNGEPSEKIYEFTLDENGNQTKVRDFLTNTERVQTYDDGNRMKTQVLGDKTVEWLYDKNNNLTQELIKQGTTSYKHEYQYNTLNYNTEVKDPGNGVYRFQYDEGGNVKTYAAPNETGATFMYNERDLVSSITIGHNEINDLARFSYVYDANGNRTEQTYLQKFANRTDLKGTTTFTYDALNQLTSETVPYTNETIVYTYDPRGNRTKTVISKNGTTLKTINHSFNDLNQLTDIQDGTTLTKWNYDENGNLLDDGRFLYEWDADNRLRFVKTKGTNATIAQYWYDEADRRMRKDVGGTVTNYVYDGDSLNVLYETNGAGQIMAYHTYNTNGQLLARTEGSTRYYYHYNAHGDVIMVTKAGATTKETLIVASYVYDAWGNIVYKEGPYADKNPYRYAGYQFDAETNHYYLMARYYNPKSGVFLSMDPDPGDDDDIVTQNGYTYGNNNPVMLVDPDGHYVWLAVNAGFAAYDGYKAYKAGKKAGKSGAKLWGSVAYAAGSNFLKFGHLKKASKVLGFSKKGTGKSSLPLYGPKKGSKSIYNDNGTIKQRRYYDSKGRAKKDMDYDDHGQPKYHPWGPHRHKWTWKKNKPKRGKGEPMWKGRP</sequence>
<evidence type="ECO:0000259" key="8">
    <source>
        <dbReference type="Pfam" id="PF25023"/>
    </source>
</evidence>
<evidence type="ECO:0000313" key="10">
    <source>
        <dbReference type="Proteomes" id="UP001589833"/>
    </source>
</evidence>
<reference evidence="9 10" key="1">
    <citation type="submission" date="2024-09" db="EMBL/GenBank/DDBJ databases">
        <authorList>
            <person name="Sun Q."/>
            <person name="Mori K."/>
        </authorList>
    </citation>
    <scope>NUCLEOTIDE SEQUENCE [LARGE SCALE GENOMIC DNA]</scope>
    <source>
        <strain evidence="9 10">NCAIM B.02301</strain>
    </source>
</reference>
<dbReference type="Gene3D" id="2.60.120.260">
    <property type="entry name" value="Galactose-binding domain-like"/>
    <property type="match status" value="2"/>
</dbReference>
<feature type="compositionally biased region" description="Basic and acidic residues" evidence="5">
    <location>
        <begin position="2204"/>
        <end position="2223"/>
    </location>
</feature>
<dbReference type="PANTHER" id="PTHR32305">
    <property type="match status" value="1"/>
</dbReference>
<name>A0ABV6NJR7_9BACI</name>
<feature type="domain" description="Carbohydrate-binding module family 96" evidence="7">
    <location>
        <begin position="312"/>
        <end position="480"/>
    </location>
</feature>
<dbReference type="Proteomes" id="UP001589833">
    <property type="component" value="Unassembled WGS sequence"/>
</dbReference>
<keyword evidence="2" id="KW-0964">Secreted</keyword>
<dbReference type="PANTHER" id="PTHR32305:SF17">
    <property type="entry name" value="TRNA NUCLEASE WAPA"/>
    <property type="match status" value="1"/>
</dbReference>
<dbReference type="NCBIfam" id="NF033679">
    <property type="entry name" value="DNRLRE_dom"/>
    <property type="match status" value="1"/>
</dbReference>
<feature type="region of interest" description="Disordered" evidence="5">
    <location>
        <begin position="2204"/>
        <end position="2256"/>
    </location>
</feature>
<dbReference type="InterPro" id="IPR045351">
    <property type="entry name" value="DUF6531"/>
</dbReference>
<dbReference type="Gene3D" id="2.60.40.10">
    <property type="entry name" value="Immunoglobulins"/>
    <property type="match status" value="1"/>
</dbReference>
<keyword evidence="10" id="KW-1185">Reference proteome</keyword>
<evidence type="ECO:0000256" key="4">
    <source>
        <dbReference type="ARBA" id="ARBA00022737"/>
    </source>
</evidence>
<evidence type="ECO:0000256" key="3">
    <source>
        <dbReference type="ARBA" id="ARBA00022729"/>
    </source>
</evidence>
<dbReference type="Pfam" id="PF24517">
    <property type="entry name" value="CBM96"/>
    <property type="match status" value="1"/>
</dbReference>
<feature type="compositionally biased region" description="Basic and acidic residues" evidence="5">
    <location>
        <begin position="2246"/>
        <end position="2256"/>
    </location>
</feature>
<feature type="compositionally biased region" description="Basic residues" evidence="5">
    <location>
        <begin position="2230"/>
        <end position="2245"/>
    </location>
</feature>
<dbReference type="RefSeq" id="WP_390187022.1">
    <property type="nucleotide sequence ID" value="NZ_JBHLTR010000053.1"/>
</dbReference>
<dbReference type="Gene3D" id="2.60.120.970">
    <property type="match status" value="1"/>
</dbReference>
<feature type="domain" description="DUF6531" evidence="6">
    <location>
        <begin position="777"/>
        <end position="848"/>
    </location>
</feature>
<dbReference type="InterPro" id="IPR050708">
    <property type="entry name" value="T6SS_VgrG/RHS"/>
</dbReference>
<protein>
    <submittedName>
        <fullName evidence="9">DNRLRE domain-containing protein</fullName>
    </submittedName>
</protein>
<dbReference type="Pfam" id="PF05593">
    <property type="entry name" value="RHS_repeat"/>
    <property type="match status" value="2"/>
</dbReference>
<dbReference type="InterPro" id="IPR031325">
    <property type="entry name" value="RHS_repeat"/>
</dbReference>
<accession>A0ABV6NJR7</accession>
<dbReference type="SUPFAM" id="SSF49785">
    <property type="entry name" value="Galactose-binding domain-like"/>
    <property type="match status" value="1"/>
</dbReference>
<comment type="caution">
    <text evidence="9">The sequence shown here is derived from an EMBL/GenBank/DDBJ whole genome shotgun (WGS) entry which is preliminary data.</text>
</comment>
<evidence type="ECO:0000256" key="5">
    <source>
        <dbReference type="SAM" id="MobiDB-lite"/>
    </source>
</evidence>
<keyword evidence="4" id="KW-0677">Repeat</keyword>
<evidence type="ECO:0000259" key="6">
    <source>
        <dbReference type="Pfam" id="PF20148"/>
    </source>
</evidence>
<gene>
    <name evidence="9" type="ORF">ACFFH4_18635</name>
</gene>
<dbReference type="EMBL" id="JBHLTR010000053">
    <property type="protein sequence ID" value="MFC0560966.1"/>
    <property type="molecule type" value="Genomic_DNA"/>
</dbReference>
<proteinExistence type="predicted"/>
<dbReference type="InterPro" id="IPR055372">
    <property type="entry name" value="CBM96"/>
</dbReference>
<feature type="domain" description="Teneurin-like YD-shell" evidence="8">
    <location>
        <begin position="1775"/>
        <end position="2104"/>
    </location>
</feature>
<dbReference type="InterPro" id="IPR006530">
    <property type="entry name" value="YD"/>
</dbReference>
<dbReference type="InterPro" id="IPR056823">
    <property type="entry name" value="TEN-like_YD-shell"/>
</dbReference>
<dbReference type="InterPro" id="IPR022385">
    <property type="entry name" value="Rhs_assc_core"/>
</dbReference>